<dbReference type="AlphaFoldDB" id="A0A127A596"/>
<gene>
    <name evidence="3" type="ORF">SA2016_3986</name>
</gene>
<evidence type="ECO:0000259" key="2">
    <source>
        <dbReference type="Pfam" id="PF13556"/>
    </source>
</evidence>
<feature type="domain" description="PucR C-terminal helix-turn-helix" evidence="2">
    <location>
        <begin position="418"/>
        <end position="476"/>
    </location>
</feature>
<evidence type="ECO:0000259" key="1">
    <source>
        <dbReference type="Pfam" id="PF07905"/>
    </source>
</evidence>
<name>A0A127A596_9MICC</name>
<dbReference type="PANTHER" id="PTHR33744">
    <property type="entry name" value="CARBOHYDRATE DIACID REGULATOR"/>
    <property type="match status" value="1"/>
</dbReference>
<dbReference type="PANTHER" id="PTHR33744:SF7">
    <property type="entry name" value="PUCR FAMILY TRANSCRIPTIONAL REGULATOR"/>
    <property type="match status" value="1"/>
</dbReference>
<evidence type="ECO:0008006" key="5">
    <source>
        <dbReference type="Google" id="ProtNLM"/>
    </source>
</evidence>
<evidence type="ECO:0000313" key="3">
    <source>
        <dbReference type="EMBL" id="AMM34640.1"/>
    </source>
</evidence>
<keyword evidence="4" id="KW-1185">Reference proteome</keyword>
<sequence>MLLRDLSDLPGLDIRLRVGVSDERLSRPIAWCAPTEHMDPTPFLSVNALVLTSGMGLNVTDYRIWDAYVERLVSVPVAGLVFGTGAAHRQLPEGLARACESYELPLFELPPDVPFLLVMRQVEQTLATERYDVHRRGWDLADECTRLAAQGRSLVTVVDRVAESIGARVAVTDESGAELVSAGKAPPGAPRSALRLPSGEPHSFRLQVEGVSSNVLLQPLLGPVAAVLAVQLSYTLGSRTPLHSREAVRFMDALYDEQPIAEATLERLAAEAGFGAGEPWGALLVTAGEDMDRFRLRTLAWRARVRLEEWFRTVRFMEEPTMTTLLVQEPLERVNLLDQARALFADIPQLSVVLTEADNLEELPLALKLARRQTGTAGVRVAPAADLAAIVQSLPHRGLVTMARRLIAPLDSDPTGALRETLESYLRNAANSRKVCDDLFIHRNTLAYRLRRIEHLMGLDLADGEVRATCLLALRVLSEG</sequence>
<dbReference type="PATRIC" id="fig|37927.3.peg.4088"/>
<accession>A0A127A596</accession>
<organism evidence="3 4">
    <name type="scientific">Sinomonas atrocyanea</name>
    <dbReference type="NCBI Taxonomy" id="37927"/>
    <lineage>
        <taxon>Bacteria</taxon>
        <taxon>Bacillati</taxon>
        <taxon>Actinomycetota</taxon>
        <taxon>Actinomycetes</taxon>
        <taxon>Micrococcales</taxon>
        <taxon>Micrococcaceae</taxon>
        <taxon>Sinomonas</taxon>
    </lineage>
</organism>
<protein>
    <recommendedName>
        <fullName evidence="5">PucR family transcriptional regulator</fullName>
    </recommendedName>
</protein>
<dbReference type="InterPro" id="IPR051448">
    <property type="entry name" value="CdaR-like_regulators"/>
</dbReference>
<proteinExistence type="predicted"/>
<dbReference type="InterPro" id="IPR025736">
    <property type="entry name" value="PucR_C-HTH_dom"/>
</dbReference>
<dbReference type="Pfam" id="PF07905">
    <property type="entry name" value="PucR"/>
    <property type="match status" value="1"/>
</dbReference>
<dbReference type="Pfam" id="PF13556">
    <property type="entry name" value="HTH_30"/>
    <property type="match status" value="1"/>
</dbReference>
<dbReference type="InterPro" id="IPR042070">
    <property type="entry name" value="PucR_C-HTH_sf"/>
</dbReference>
<dbReference type="Gene3D" id="1.10.10.2840">
    <property type="entry name" value="PucR C-terminal helix-turn-helix domain"/>
    <property type="match status" value="1"/>
</dbReference>
<evidence type="ECO:0000313" key="4">
    <source>
        <dbReference type="Proteomes" id="UP000070134"/>
    </source>
</evidence>
<dbReference type="KEGG" id="satk:SA2016_3986"/>
<dbReference type="RefSeq" id="WP_169803094.1">
    <property type="nucleotide sequence ID" value="NZ_BJMO01000006.1"/>
</dbReference>
<feature type="domain" description="Purine catabolism PurC-like" evidence="1">
    <location>
        <begin position="7"/>
        <end position="124"/>
    </location>
</feature>
<reference evidence="3 4" key="1">
    <citation type="submission" date="2016-02" db="EMBL/GenBank/DDBJ databases">
        <title>Complete genome of Sinomonas atrocyanea KCTC 3377.</title>
        <authorList>
            <person name="Kim K.M."/>
        </authorList>
    </citation>
    <scope>NUCLEOTIDE SEQUENCE [LARGE SCALE GENOMIC DNA]</scope>
    <source>
        <strain evidence="3 4">KCTC 3377</strain>
    </source>
</reference>
<dbReference type="Proteomes" id="UP000070134">
    <property type="component" value="Chromosome"/>
</dbReference>
<dbReference type="InterPro" id="IPR012914">
    <property type="entry name" value="PucR_dom"/>
</dbReference>
<dbReference type="STRING" id="37927.SA2016_3986"/>
<dbReference type="EMBL" id="CP014518">
    <property type="protein sequence ID" value="AMM34640.1"/>
    <property type="molecule type" value="Genomic_DNA"/>
</dbReference>